<keyword evidence="4" id="KW-1185">Reference proteome</keyword>
<evidence type="ECO:0000313" key="3">
    <source>
        <dbReference type="EMBL" id="KAA1137278.1"/>
    </source>
</evidence>
<proteinExistence type="predicted"/>
<evidence type="ECO:0000313" key="2">
    <source>
        <dbReference type="EMBL" id="KAA1130386.1"/>
    </source>
</evidence>
<sequence>MFGHVGLKQWHMARGFLALKGPTPVRTRLQLAVTVSTTALRRSLLAARYIAPTGAARWPRGSTEGGLCRCCTGCCPPLRALNTSDYSKTPYLRQTEFNKINVSNYIIPIGWFEEAKICRES</sequence>
<accession>A0A5B0RWQ3</accession>
<protein>
    <submittedName>
        <fullName evidence="2">Uncharacterized protein</fullName>
    </submittedName>
</protein>
<dbReference type="Proteomes" id="UP000324748">
    <property type="component" value="Unassembled WGS sequence"/>
</dbReference>
<gene>
    <name evidence="1" type="ORF">PGT21_005299</name>
    <name evidence="2" type="ORF">PGTUg99_008215</name>
    <name evidence="3" type="ORF">PGTUg99_016999</name>
</gene>
<organism evidence="2 5">
    <name type="scientific">Puccinia graminis f. sp. tritici</name>
    <dbReference type="NCBI Taxonomy" id="56615"/>
    <lineage>
        <taxon>Eukaryota</taxon>
        <taxon>Fungi</taxon>
        <taxon>Dikarya</taxon>
        <taxon>Basidiomycota</taxon>
        <taxon>Pucciniomycotina</taxon>
        <taxon>Pucciniomycetes</taxon>
        <taxon>Pucciniales</taxon>
        <taxon>Pucciniaceae</taxon>
        <taxon>Puccinia</taxon>
    </lineage>
</organism>
<dbReference type="Proteomes" id="UP000325313">
    <property type="component" value="Unassembled WGS sequence"/>
</dbReference>
<dbReference type="EMBL" id="VDEP01000010">
    <property type="protein sequence ID" value="KAA1137278.1"/>
    <property type="molecule type" value="Genomic_DNA"/>
</dbReference>
<evidence type="ECO:0000313" key="1">
    <source>
        <dbReference type="EMBL" id="KAA1107183.1"/>
    </source>
</evidence>
<evidence type="ECO:0000313" key="5">
    <source>
        <dbReference type="Proteomes" id="UP000325313"/>
    </source>
</evidence>
<name>A0A5B0RWQ3_PUCGR</name>
<comment type="caution">
    <text evidence="2">The sequence shown here is derived from an EMBL/GenBank/DDBJ whole genome shotgun (WGS) entry which is preliminary data.</text>
</comment>
<dbReference type="AlphaFoldDB" id="A0A5B0RWQ3"/>
<dbReference type="EMBL" id="VSWC01000029">
    <property type="protein sequence ID" value="KAA1107183.1"/>
    <property type="molecule type" value="Genomic_DNA"/>
</dbReference>
<evidence type="ECO:0000313" key="4">
    <source>
        <dbReference type="Proteomes" id="UP000324748"/>
    </source>
</evidence>
<reference evidence="4 5" key="1">
    <citation type="submission" date="2019-05" db="EMBL/GenBank/DDBJ databases">
        <title>Emergence of the Ug99 lineage of the wheat stem rust pathogen through somatic hybridization.</title>
        <authorList>
            <person name="Li F."/>
            <person name="Upadhyaya N.M."/>
            <person name="Sperschneider J."/>
            <person name="Matny O."/>
            <person name="Nguyen-Phuc H."/>
            <person name="Mago R."/>
            <person name="Raley C."/>
            <person name="Miller M.E."/>
            <person name="Silverstein K.A.T."/>
            <person name="Henningsen E."/>
            <person name="Hirsch C.D."/>
            <person name="Visser B."/>
            <person name="Pretorius Z.A."/>
            <person name="Steffenson B.J."/>
            <person name="Schwessinger B."/>
            <person name="Dodds P.N."/>
            <person name="Figueroa M."/>
        </authorList>
    </citation>
    <scope>NUCLEOTIDE SEQUENCE [LARGE SCALE GENOMIC DNA]</scope>
    <source>
        <strain evidence="1">21-0</strain>
        <strain evidence="2 5">Ug99</strain>
    </source>
</reference>
<dbReference type="EMBL" id="VDEP01000109">
    <property type="protein sequence ID" value="KAA1130386.1"/>
    <property type="molecule type" value="Genomic_DNA"/>
</dbReference>